<name>A0A4S2AYH5_9BACE</name>
<evidence type="ECO:0000259" key="2">
    <source>
        <dbReference type="Pfam" id="PF03432"/>
    </source>
</evidence>
<protein>
    <submittedName>
        <fullName evidence="4">Mobilization protein</fullName>
    </submittedName>
</protein>
<dbReference type="InterPro" id="IPR005094">
    <property type="entry name" value="Endonuclease_MobA/VirD2"/>
</dbReference>
<evidence type="ECO:0000259" key="3">
    <source>
        <dbReference type="Pfam" id="PF22863"/>
    </source>
</evidence>
<feature type="region of interest" description="Disordered" evidence="1">
    <location>
        <begin position="285"/>
        <end position="317"/>
    </location>
</feature>
<dbReference type="AlphaFoldDB" id="A0A4S2AYH5"/>
<organism evidence="4 5">
    <name type="scientific">Bacteroides acidifaciens</name>
    <dbReference type="NCBI Taxonomy" id="85831"/>
    <lineage>
        <taxon>Bacteria</taxon>
        <taxon>Pseudomonadati</taxon>
        <taxon>Bacteroidota</taxon>
        <taxon>Bacteroidia</taxon>
        <taxon>Bacteroidales</taxon>
        <taxon>Bacteroidaceae</taxon>
        <taxon>Bacteroides</taxon>
    </lineage>
</organism>
<reference evidence="4 5" key="1">
    <citation type="submission" date="2019-04" db="EMBL/GenBank/DDBJ databases">
        <title>Microbes associate with the intestines of laboratory mice.</title>
        <authorList>
            <person name="Navarre W."/>
            <person name="Wong E."/>
            <person name="Huang K."/>
            <person name="Tropini C."/>
            <person name="Ng K."/>
            <person name="Yu B."/>
        </authorList>
    </citation>
    <scope>NUCLEOTIDE SEQUENCE [LARGE SCALE GENOMIC DNA]</scope>
    <source>
        <strain evidence="4 5">NM70_E10</strain>
    </source>
</reference>
<evidence type="ECO:0000256" key="1">
    <source>
        <dbReference type="SAM" id="MobiDB-lite"/>
    </source>
</evidence>
<feature type="compositionally biased region" description="Basic and acidic residues" evidence="1">
    <location>
        <begin position="247"/>
        <end position="265"/>
    </location>
</feature>
<comment type="caution">
    <text evidence="4">The sequence shown here is derived from an EMBL/GenBank/DDBJ whole genome shotgun (WGS) entry which is preliminary data.</text>
</comment>
<evidence type="ECO:0000313" key="4">
    <source>
        <dbReference type="EMBL" id="TGY06656.1"/>
    </source>
</evidence>
<feature type="compositionally biased region" description="Basic residues" evidence="1">
    <location>
        <begin position="304"/>
        <end position="317"/>
    </location>
</feature>
<proteinExistence type="predicted"/>
<accession>A0A4S2AYH5</accession>
<feature type="region of interest" description="Disordered" evidence="1">
    <location>
        <begin position="246"/>
        <end position="265"/>
    </location>
</feature>
<dbReference type="Proteomes" id="UP000305751">
    <property type="component" value="Unassembled WGS sequence"/>
</dbReference>
<dbReference type="InterPro" id="IPR054462">
    <property type="entry name" value="TraI_M"/>
</dbReference>
<dbReference type="EMBL" id="SRZA01000011">
    <property type="protein sequence ID" value="TGY06656.1"/>
    <property type="molecule type" value="Genomic_DNA"/>
</dbReference>
<keyword evidence="5" id="KW-1185">Reference proteome</keyword>
<gene>
    <name evidence="4" type="ORF">E5356_06090</name>
</gene>
<feature type="domain" description="MobA/VirD2-like nuclease" evidence="2">
    <location>
        <begin position="17"/>
        <end position="145"/>
    </location>
</feature>
<dbReference type="Pfam" id="PF03432">
    <property type="entry name" value="Relaxase"/>
    <property type="match status" value="1"/>
</dbReference>
<feature type="domain" description="TraI-like middle" evidence="3">
    <location>
        <begin position="170"/>
        <end position="243"/>
    </location>
</feature>
<evidence type="ECO:0000313" key="5">
    <source>
        <dbReference type="Proteomes" id="UP000305751"/>
    </source>
</evidence>
<dbReference type="RefSeq" id="WP_057099385.1">
    <property type="nucleotide sequence ID" value="NZ_CAMRBV010000012.1"/>
</dbReference>
<sequence length="317" mass="36717">MIGKIKKGKSFGGCIRYVMGKDNAEVIASDGVLLGNNREITDSFNYQRMLNPKIKQPVGHIALSFKPEDKPRLTNEFMAKIVMEYMDLMVIKDTQFILVRHNNTDNPHCHLVYNRIGYDGKVISSQGDYKRNEIATKKLKDKYRLTYAEDKGKTNVKKLRSADRVKYEIHNAVKKALKSSKTWKEFNNNLAGQGVKLEFVKRSREIKTLNDIQGIRFTKDGLTFKASQISRDFSFAKLNARLSWNKPETEQEFEPKKSKQESIRPMEQRISLQENGLLEGGLGLFLPSDNNPQDEQIPYDELLRRRKKKKRKKRLSL</sequence>
<dbReference type="Pfam" id="PF22863">
    <property type="entry name" value="TraI_middle"/>
    <property type="match status" value="1"/>
</dbReference>